<gene>
    <name evidence="1" type="ORF">AM593_07524</name>
</gene>
<accession>A0A409V8T9</accession>
<dbReference type="AlphaFoldDB" id="A0A409V8T9"/>
<reference evidence="1 2" key="1">
    <citation type="journal article" date="2016" name="PLoS ONE">
        <title>A First Insight into the Genome of the Filter-Feeder Mussel Mytilus galloprovincialis.</title>
        <authorList>
            <person name="Murgarella M."/>
            <person name="Puiu D."/>
            <person name="Novoa B."/>
            <person name="Figueras A."/>
            <person name="Posada D."/>
            <person name="Canchaya C."/>
        </authorList>
    </citation>
    <scope>NUCLEOTIDE SEQUENCE [LARGE SCALE GENOMIC DNA]</scope>
    <source>
        <tissue evidence="1">Muscle</tissue>
    </source>
</reference>
<sequence>MPGNYTHIDVCTCPAFNYTGGKCQPGSYCPEGSAAPIDCTSGWYCDDYELSTPKGLCDAGYYCPPGQTEANPSAFECPAGYYCPEGSATFTACPIGTFSNSTGNTNVTDCKPCTPGYYCDALSMTKEQGECSGGYYCPEGQTTASPISYECPAGSYCPQGSPQPIICERGK</sequence>
<dbReference type="PANTHER" id="PTHR46104">
    <property type="entry name" value="GENE 9195-RELATED-RELATED"/>
    <property type="match status" value="1"/>
</dbReference>
<dbReference type="SUPFAM" id="SSF57586">
    <property type="entry name" value="TNF receptor-like"/>
    <property type="match status" value="1"/>
</dbReference>
<keyword evidence="2" id="KW-1185">Reference proteome</keyword>
<dbReference type="PANTHER" id="PTHR46104:SF1">
    <property type="entry name" value="GENE 9195-RELATED"/>
    <property type="match status" value="1"/>
</dbReference>
<dbReference type="Gene3D" id="2.10.50.10">
    <property type="entry name" value="Tumor Necrosis Factor Receptor, subunit A, domain 2"/>
    <property type="match status" value="1"/>
</dbReference>
<dbReference type="EMBL" id="KV595588">
    <property type="protein sequence ID" value="OPL21065.1"/>
    <property type="molecule type" value="Genomic_DNA"/>
</dbReference>
<organism evidence="1 2">
    <name type="scientific">Mytilus galloprovincialis</name>
    <name type="common">Mediterranean mussel</name>
    <dbReference type="NCBI Taxonomy" id="29158"/>
    <lineage>
        <taxon>Eukaryota</taxon>
        <taxon>Metazoa</taxon>
        <taxon>Spiralia</taxon>
        <taxon>Lophotrochozoa</taxon>
        <taxon>Mollusca</taxon>
        <taxon>Bivalvia</taxon>
        <taxon>Autobranchia</taxon>
        <taxon>Pteriomorphia</taxon>
        <taxon>Mytilida</taxon>
        <taxon>Mytiloidea</taxon>
        <taxon>Mytilidae</taxon>
        <taxon>Mytilinae</taxon>
        <taxon>Mytilus</taxon>
    </lineage>
</organism>
<protein>
    <submittedName>
        <fullName evidence="1">Uncharacterized protein</fullName>
    </submittedName>
</protein>
<evidence type="ECO:0000313" key="1">
    <source>
        <dbReference type="EMBL" id="OPL21065.1"/>
    </source>
</evidence>
<proteinExistence type="predicted"/>
<dbReference type="Proteomes" id="UP000266721">
    <property type="component" value="Unassembled WGS sequence"/>
</dbReference>
<evidence type="ECO:0000313" key="2">
    <source>
        <dbReference type="Proteomes" id="UP000266721"/>
    </source>
</evidence>
<name>A0A409V8T9_MYTGA</name>
<dbReference type="SMART" id="SM01411">
    <property type="entry name" value="Ephrin_rec_like"/>
    <property type="match status" value="2"/>
</dbReference>
<feature type="non-terminal residue" evidence="1">
    <location>
        <position position="1"/>
    </location>
</feature>